<gene>
    <name evidence="3" type="ORF">DFJ67_5786</name>
</gene>
<organism evidence="3 4">
    <name type="scientific">Asanoa ferruginea</name>
    <dbReference type="NCBI Taxonomy" id="53367"/>
    <lineage>
        <taxon>Bacteria</taxon>
        <taxon>Bacillati</taxon>
        <taxon>Actinomycetota</taxon>
        <taxon>Actinomycetes</taxon>
        <taxon>Micromonosporales</taxon>
        <taxon>Micromonosporaceae</taxon>
        <taxon>Asanoa</taxon>
    </lineage>
</organism>
<dbReference type="InterPro" id="IPR012338">
    <property type="entry name" value="Beta-lactam/transpept-like"/>
</dbReference>
<keyword evidence="4" id="KW-1185">Reference proteome</keyword>
<keyword evidence="1" id="KW-0812">Transmembrane</keyword>
<dbReference type="Pfam" id="PF13354">
    <property type="entry name" value="Beta-lactamase2"/>
    <property type="match status" value="1"/>
</dbReference>
<accession>A0A3D9ZTG3</accession>
<feature type="transmembrane region" description="Helical" evidence="1">
    <location>
        <begin position="347"/>
        <end position="365"/>
    </location>
</feature>
<dbReference type="PANTHER" id="PTHR35333:SF3">
    <property type="entry name" value="BETA-LACTAMASE-TYPE TRANSPEPTIDASE FOLD CONTAINING PROTEIN"/>
    <property type="match status" value="1"/>
</dbReference>
<dbReference type="InterPro" id="IPR045155">
    <property type="entry name" value="Beta-lactam_cat"/>
</dbReference>
<evidence type="ECO:0000256" key="1">
    <source>
        <dbReference type="SAM" id="Phobius"/>
    </source>
</evidence>
<dbReference type="InterPro" id="IPR000871">
    <property type="entry name" value="Beta-lactam_class-A"/>
</dbReference>
<dbReference type="EMBL" id="QUMQ01000001">
    <property type="protein sequence ID" value="REF99742.1"/>
    <property type="molecule type" value="Genomic_DNA"/>
</dbReference>
<proteinExistence type="predicted"/>
<dbReference type="SUPFAM" id="SSF56601">
    <property type="entry name" value="beta-lactamase/transpeptidase-like"/>
    <property type="match status" value="1"/>
</dbReference>
<comment type="caution">
    <text evidence="3">The sequence shown here is derived from an EMBL/GenBank/DDBJ whole genome shotgun (WGS) entry which is preliminary data.</text>
</comment>
<keyword evidence="1" id="KW-0472">Membrane</keyword>
<sequence length="371" mass="40214">MRYRSCSVDTGRVYNPGMRVAGGVATGRITFEGTPYRYRAPLVGRLTGTVEVGRRSLSGTTVTSPQPPANPALGRRLLPLTARLQAIVASAPVTAGVSVRDLSGRYGDQQISVAGRFRPKAASLIKLWVLVELMRRIDCGQAAYTDGVLVLPEDVVGGTGELQHETFPQVVTLFRLAQYMIKYSDNTATNVLIDYLGGFEPVNALIDSMNQRETVLGRKMLATPPPENFTSPDDVISLLGAVWDRQVLRQVNRDLMLSFMLEQTLNGKIPAALPSGVPVAHKTGELPDVSHDVGYYLIPGTEIAVAFLTAGVETEGAETVRQLARAVYDYVDAPPPASSLPITGVRVWPLAAFLLGFGLLLLVVFRRRAIR</sequence>
<dbReference type="Proteomes" id="UP000256913">
    <property type="component" value="Unassembled WGS sequence"/>
</dbReference>
<name>A0A3D9ZTG3_9ACTN</name>
<dbReference type="PANTHER" id="PTHR35333">
    <property type="entry name" value="BETA-LACTAMASE"/>
    <property type="match status" value="1"/>
</dbReference>
<keyword evidence="1" id="KW-1133">Transmembrane helix</keyword>
<protein>
    <submittedName>
        <fullName evidence="3">Beta-lactamase class A</fullName>
    </submittedName>
</protein>
<dbReference type="GO" id="GO:0046677">
    <property type="term" value="P:response to antibiotic"/>
    <property type="evidence" value="ECO:0007669"/>
    <property type="project" value="InterPro"/>
</dbReference>
<evidence type="ECO:0000313" key="3">
    <source>
        <dbReference type="EMBL" id="REF99742.1"/>
    </source>
</evidence>
<reference evidence="3 4" key="1">
    <citation type="submission" date="2018-08" db="EMBL/GenBank/DDBJ databases">
        <title>Sequencing the genomes of 1000 actinobacteria strains.</title>
        <authorList>
            <person name="Klenk H.-P."/>
        </authorList>
    </citation>
    <scope>NUCLEOTIDE SEQUENCE [LARGE SCALE GENOMIC DNA]</scope>
    <source>
        <strain evidence="3 4">DSM 44099</strain>
    </source>
</reference>
<evidence type="ECO:0000259" key="2">
    <source>
        <dbReference type="Pfam" id="PF13354"/>
    </source>
</evidence>
<evidence type="ECO:0000313" key="4">
    <source>
        <dbReference type="Proteomes" id="UP000256913"/>
    </source>
</evidence>
<dbReference type="AlphaFoldDB" id="A0A3D9ZTG3"/>
<dbReference type="GO" id="GO:0030655">
    <property type="term" value="P:beta-lactam antibiotic catabolic process"/>
    <property type="evidence" value="ECO:0007669"/>
    <property type="project" value="InterPro"/>
</dbReference>
<dbReference type="GO" id="GO:0008800">
    <property type="term" value="F:beta-lactamase activity"/>
    <property type="evidence" value="ECO:0007669"/>
    <property type="project" value="InterPro"/>
</dbReference>
<dbReference type="Gene3D" id="3.40.710.10">
    <property type="entry name" value="DD-peptidase/beta-lactamase superfamily"/>
    <property type="match status" value="1"/>
</dbReference>
<feature type="domain" description="Beta-lactamase class A catalytic" evidence="2">
    <location>
        <begin position="96"/>
        <end position="308"/>
    </location>
</feature>